<gene>
    <name evidence="1" type="ORF">BU23DRAFT_556136</name>
</gene>
<dbReference type="Gene3D" id="1.10.510.10">
    <property type="entry name" value="Transferase(Phosphotransferase) domain 1"/>
    <property type="match status" value="1"/>
</dbReference>
<proteinExistence type="predicted"/>
<dbReference type="AlphaFoldDB" id="A0A6A5V7V9"/>
<evidence type="ECO:0008006" key="3">
    <source>
        <dbReference type="Google" id="ProtNLM"/>
    </source>
</evidence>
<keyword evidence="2" id="KW-1185">Reference proteome</keyword>
<evidence type="ECO:0000313" key="1">
    <source>
        <dbReference type="EMBL" id="KAF1971106.1"/>
    </source>
</evidence>
<dbReference type="EMBL" id="ML976695">
    <property type="protein sequence ID" value="KAF1971106.1"/>
    <property type="molecule type" value="Genomic_DNA"/>
</dbReference>
<dbReference type="OrthoDB" id="4062651at2759"/>
<accession>A0A6A5V7V9</accession>
<reference evidence="1" key="1">
    <citation type="journal article" date="2020" name="Stud. Mycol.">
        <title>101 Dothideomycetes genomes: a test case for predicting lifestyles and emergence of pathogens.</title>
        <authorList>
            <person name="Haridas S."/>
            <person name="Albert R."/>
            <person name="Binder M."/>
            <person name="Bloem J."/>
            <person name="Labutti K."/>
            <person name="Salamov A."/>
            <person name="Andreopoulos B."/>
            <person name="Baker S."/>
            <person name="Barry K."/>
            <person name="Bills G."/>
            <person name="Bluhm B."/>
            <person name="Cannon C."/>
            <person name="Castanera R."/>
            <person name="Culley D."/>
            <person name="Daum C."/>
            <person name="Ezra D."/>
            <person name="Gonzalez J."/>
            <person name="Henrissat B."/>
            <person name="Kuo A."/>
            <person name="Liang C."/>
            <person name="Lipzen A."/>
            <person name="Lutzoni F."/>
            <person name="Magnuson J."/>
            <person name="Mondo S."/>
            <person name="Nolan M."/>
            <person name="Ohm R."/>
            <person name="Pangilinan J."/>
            <person name="Park H.-J."/>
            <person name="Ramirez L."/>
            <person name="Alfaro M."/>
            <person name="Sun H."/>
            <person name="Tritt A."/>
            <person name="Yoshinaga Y."/>
            <person name="Zwiers L.-H."/>
            <person name="Turgeon B."/>
            <person name="Goodwin S."/>
            <person name="Spatafora J."/>
            <person name="Crous P."/>
            <person name="Grigoriev I."/>
        </authorList>
    </citation>
    <scope>NUCLEOTIDE SEQUENCE</scope>
    <source>
        <strain evidence="1">CBS 107.79</strain>
    </source>
</reference>
<name>A0A6A5V7V9_9PLEO</name>
<dbReference type="InterPro" id="IPR011009">
    <property type="entry name" value="Kinase-like_dom_sf"/>
</dbReference>
<evidence type="ECO:0000313" key="2">
    <source>
        <dbReference type="Proteomes" id="UP000800036"/>
    </source>
</evidence>
<dbReference type="Proteomes" id="UP000800036">
    <property type="component" value="Unassembled WGS sequence"/>
</dbReference>
<dbReference type="SUPFAM" id="SSF56112">
    <property type="entry name" value="Protein kinase-like (PK-like)"/>
    <property type="match status" value="1"/>
</dbReference>
<protein>
    <recommendedName>
        <fullName evidence="3">Protein kinase domain-containing protein</fullName>
    </recommendedName>
</protein>
<organism evidence="1 2">
    <name type="scientific">Bimuria novae-zelandiae CBS 107.79</name>
    <dbReference type="NCBI Taxonomy" id="1447943"/>
    <lineage>
        <taxon>Eukaryota</taxon>
        <taxon>Fungi</taxon>
        <taxon>Dikarya</taxon>
        <taxon>Ascomycota</taxon>
        <taxon>Pezizomycotina</taxon>
        <taxon>Dothideomycetes</taxon>
        <taxon>Pleosporomycetidae</taxon>
        <taxon>Pleosporales</taxon>
        <taxon>Massarineae</taxon>
        <taxon>Didymosphaeriaceae</taxon>
        <taxon>Bimuria</taxon>
    </lineage>
</organism>
<sequence length="406" mass="46102">MIQTVSPLNPHRRRASHNFEKRSSHPFFVSFPQPHNPNGLFQLAQIDGTFQVKGLSQPLAMAQRPVYEIGTTGSSIHNTDVKLNVFVSDIHFRINLFTANFECNPRLLKEYLLHVEHSDPEYIPPLPENSNDIEFVDPLEEFYEWATKPFLPLFREIRPLDCKRLYTLQDCLFPKQVRYTLQLAGDELVPVPLDATVDRAPVGVLLPPTKKLDSSIFPVYRLSDIHIRLSDDAVALPTRPGKVYIKGQDVCFFKKLQPSDISMTHRELSTYAKIHAAELKEDVRTSRLLGVVEDEGTSRIAGFLLSYIDCENKTLLCSGWGPNQTSLREKWIQQITHSIHELHAHHIVWGDAKPNNVLVDVLNDAYLVDFGGGYTNGWVDKELVNTVEGDLQGLERIAKYLSKVPA</sequence>